<keyword evidence="1" id="KW-0732">Signal</keyword>
<dbReference type="KEGG" id="vra:106763289"/>
<dbReference type="OrthoDB" id="1436654at2759"/>
<accession>A0A1S3UAI3</accession>
<dbReference type="GeneID" id="106763289"/>
<dbReference type="AlphaFoldDB" id="A0A1S3UAI3"/>
<sequence length="193" mass="19078">MGSKTKIALLIPGLLAMFISISPKVAMAARNFEEGKFVEERNEAGDGRLVNDVKIPDIGNRGFGGITGTGIPGTVDIIPGILSSISGIFPDIIGFIPGITGGISGIIPGIVGAIPGSNGFLPGSGSSGIPGIGSGGIPGISGGIGGIRGGIPGIGGGIYSGGYPGQRGYRGGFRCPYGCCAWTNGYCTSCCTI</sequence>
<dbReference type="Proteomes" id="UP000087766">
    <property type="component" value="Chromosome 6"/>
</dbReference>
<dbReference type="RefSeq" id="XP_014502979.1">
    <property type="nucleotide sequence ID" value="XM_014647493.2"/>
</dbReference>
<organism evidence="2 3">
    <name type="scientific">Vigna radiata var. radiata</name>
    <name type="common">Mung bean</name>
    <name type="synonym">Phaseolus aureus</name>
    <dbReference type="NCBI Taxonomy" id="3916"/>
    <lineage>
        <taxon>Eukaryota</taxon>
        <taxon>Viridiplantae</taxon>
        <taxon>Streptophyta</taxon>
        <taxon>Embryophyta</taxon>
        <taxon>Tracheophyta</taxon>
        <taxon>Spermatophyta</taxon>
        <taxon>Magnoliopsida</taxon>
        <taxon>eudicotyledons</taxon>
        <taxon>Gunneridae</taxon>
        <taxon>Pentapetalae</taxon>
        <taxon>rosids</taxon>
        <taxon>fabids</taxon>
        <taxon>Fabales</taxon>
        <taxon>Fabaceae</taxon>
        <taxon>Papilionoideae</taxon>
        <taxon>50 kb inversion clade</taxon>
        <taxon>NPAAA clade</taxon>
        <taxon>indigoferoid/millettioid clade</taxon>
        <taxon>Phaseoleae</taxon>
        <taxon>Vigna</taxon>
    </lineage>
</organism>
<reference evidence="2" key="1">
    <citation type="journal article" date="2014" name="Nat. Commun.">
        <title>Genome sequence of mungbean and insights into evolution within Vigna species.</title>
        <authorList>
            <person name="Kang Y.J."/>
            <person name="Kim S.K."/>
            <person name="Kim M.Y."/>
            <person name="Lestari P."/>
            <person name="Kim K.H."/>
            <person name="Ha B.K."/>
            <person name="Jun T.H."/>
            <person name="Hwang W.J."/>
            <person name="Lee T."/>
            <person name="Lee J."/>
            <person name="Shim S."/>
            <person name="Yoon M.Y."/>
            <person name="Jang Y.E."/>
            <person name="Han K.S."/>
            <person name="Taeprayoon P."/>
            <person name="Yoon N."/>
            <person name="Somta P."/>
            <person name="Tanya P."/>
            <person name="Kim K.S."/>
            <person name="Gwag J.G."/>
            <person name="Moon J.K."/>
            <person name="Lee Y.H."/>
            <person name="Park B.S."/>
            <person name="Bombarely A."/>
            <person name="Doyle J.J."/>
            <person name="Jackson S.A."/>
            <person name="Schafleitner R."/>
            <person name="Srinives P."/>
            <person name="Varshney R.K."/>
            <person name="Lee S.H."/>
        </authorList>
    </citation>
    <scope>NUCLEOTIDE SEQUENCE [LARGE SCALE GENOMIC DNA]</scope>
    <source>
        <strain evidence="2">cv. VC1973A</strain>
    </source>
</reference>
<gene>
    <name evidence="3" type="primary">LOC106763289</name>
</gene>
<evidence type="ECO:0000313" key="3">
    <source>
        <dbReference type="RefSeq" id="XP_014502979.1"/>
    </source>
</evidence>
<protein>
    <submittedName>
        <fullName evidence="3">Elastin-like</fullName>
    </submittedName>
</protein>
<evidence type="ECO:0000256" key="1">
    <source>
        <dbReference type="SAM" id="SignalP"/>
    </source>
</evidence>
<feature type="chain" id="PRO_5010244754" evidence="1">
    <location>
        <begin position="29"/>
        <end position="193"/>
    </location>
</feature>
<proteinExistence type="predicted"/>
<evidence type="ECO:0000313" key="2">
    <source>
        <dbReference type="Proteomes" id="UP000087766"/>
    </source>
</evidence>
<feature type="signal peptide" evidence="1">
    <location>
        <begin position="1"/>
        <end position="28"/>
    </location>
</feature>
<keyword evidence="2" id="KW-1185">Reference proteome</keyword>
<name>A0A1S3UAI3_VIGRR</name>
<reference evidence="3" key="2">
    <citation type="submission" date="2025-08" db="UniProtKB">
        <authorList>
            <consortium name="RefSeq"/>
        </authorList>
    </citation>
    <scope>IDENTIFICATION</scope>
    <source>
        <tissue evidence="3">Leaf</tissue>
    </source>
</reference>